<organism evidence="1 2">
    <name type="scientific">Vanrija pseudolonga</name>
    <dbReference type="NCBI Taxonomy" id="143232"/>
    <lineage>
        <taxon>Eukaryota</taxon>
        <taxon>Fungi</taxon>
        <taxon>Dikarya</taxon>
        <taxon>Basidiomycota</taxon>
        <taxon>Agaricomycotina</taxon>
        <taxon>Tremellomycetes</taxon>
        <taxon>Trichosporonales</taxon>
        <taxon>Trichosporonaceae</taxon>
        <taxon>Vanrija</taxon>
    </lineage>
</organism>
<dbReference type="Proteomes" id="UP000827549">
    <property type="component" value="Chromosome 2"/>
</dbReference>
<name>A0AAF1BJF0_9TREE</name>
<accession>A0AAF1BJF0</accession>
<dbReference type="GeneID" id="87806545"/>
<dbReference type="RefSeq" id="XP_062625817.1">
    <property type="nucleotide sequence ID" value="XM_062769833.1"/>
</dbReference>
<reference evidence="1" key="1">
    <citation type="submission" date="2023-10" db="EMBL/GenBank/DDBJ databases">
        <authorList>
            <person name="Noh H."/>
        </authorList>
    </citation>
    <scope>NUCLEOTIDE SEQUENCE</scope>
    <source>
        <strain evidence="1">DUCC4014</strain>
    </source>
</reference>
<dbReference type="EMBL" id="CP086715">
    <property type="protein sequence ID" value="WOO79785.1"/>
    <property type="molecule type" value="Genomic_DNA"/>
</dbReference>
<dbReference type="AlphaFoldDB" id="A0AAF1BJF0"/>
<gene>
    <name evidence="1" type="ORF">LOC62_02G003301</name>
</gene>
<evidence type="ECO:0000313" key="2">
    <source>
        <dbReference type="Proteomes" id="UP000827549"/>
    </source>
</evidence>
<keyword evidence="2" id="KW-1185">Reference proteome</keyword>
<proteinExistence type="predicted"/>
<sequence length="172" mass="19767">MLRLSMTASEVVQAVLDRPAPAARTATEYEAFHALQEACRHLQAAKEAEDDARAAKDLAAFDERFRWTRFTSLTSVYDPANDDHVERYERVKAAWEAAPHEKIDTANAWLEAWEASYNATEEVNRLYRAWMELHHGEEHYAFEETDEEGGIAERADWRGYGSAPEDLYSARR</sequence>
<protein>
    <submittedName>
        <fullName evidence="1">Uncharacterized protein</fullName>
    </submittedName>
</protein>
<evidence type="ECO:0000313" key="1">
    <source>
        <dbReference type="EMBL" id="WOO79785.1"/>
    </source>
</evidence>